<keyword evidence="2" id="KW-1185">Reference proteome</keyword>
<dbReference type="InParanoid" id="K1X8E0"/>
<sequence length="161" mass="17866">MASTKSVKLTSPPSASEIYSVARVASEKLVQEAARKNLCLRRLVAHANLYDTLLDEYSNYSYLDSESDSDSDTGADSDELPVQSCTAHMADRDSVEIHVESTYVYQDQQLDIAIGRGDVLIEEMDDLGLCKVTSHSENVRFATLPSHVEVEILETEIFDDD</sequence>
<accession>K1X8E0</accession>
<organism evidence="1 2">
    <name type="scientific">Marssonina brunnea f. sp. multigermtubi (strain MB_m1)</name>
    <name type="common">Marssonina leaf spot fungus</name>
    <dbReference type="NCBI Taxonomy" id="1072389"/>
    <lineage>
        <taxon>Eukaryota</taxon>
        <taxon>Fungi</taxon>
        <taxon>Dikarya</taxon>
        <taxon>Ascomycota</taxon>
        <taxon>Pezizomycotina</taxon>
        <taxon>Leotiomycetes</taxon>
        <taxon>Helotiales</taxon>
        <taxon>Drepanopezizaceae</taxon>
        <taxon>Drepanopeziza</taxon>
    </lineage>
</organism>
<dbReference type="AlphaFoldDB" id="K1X8E0"/>
<dbReference type="KEGG" id="mbe:MBM_00454"/>
<dbReference type="HOGENOM" id="CLU_1644070_0_0_1"/>
<proteinExistence type="predicted"/>
<gene>
    <name evidence="1" type="ORF">MBM_00454</name>
</gene>
<dbReference type="OrthoDB" id="5431245at2759"/>
<protein>
    <submittedName>
        <fullName evidence="1">Uncharacterized protein</fullName>
    </submittedName>
</protein>
<evidence type="ECO:0000313" key="1">
    <source>
        <dbReference type="EMBL" id="EKD21341.1"/>
    </source>
</evidence>
<dbReference type="GeneID" id="18756389"/>
<reference evidence="1 2" key="1">
    <citation type="journal article" date="2012" name="BMC Genomics">
        <title>Sequencing the genome of Marssonina brunnea reveals fungus-poplar co-evolution.</title>
        <authorList>
            <person name="Zhu S."/>
            <person name="Cao Y.-Z."/>
            <person name="Jiang C."/>
            <person name="Tan B.-Y."/>
            <person name="Wang Z."/>
            <person name="Feng S."/>
            <person name="Zhang L."/>
            <person name="Su X.-H."/>
            <person name="Brejova B."/>
            <person name="Vinar T."/>
            <person name="Xu M."/>
            <person name="Wang M.-X."/>
            <person name="Zhang S.-G."/>
            <person name="Huang M.-R."/>
            <person name="Wu R."/>
            <person name="Zhou Y."/>
        </authorList>
    </citation>
    <scope>NUCLEOTIDE SEQUENCE [LARGE SCALE GENOMIC DNA]</scope>
    <source>
        <strain evidence="1 2">MB_m1</strain>
    </source>
</reference>
<evidence type="ECO:0000313" key="2">
    <source>
        <dbReference type="Proteomes" id="UP000006753"/>
    </source>
</evidence>
<name>K1X8E0_MARBU</name>
<dbReference type="Proteomes" id="UP000006753">
    <property type="component" value="Unassembled WGS sequence"/>
</dbReference>
<dbReference type="EMBL" id="JH921428">
    <property type="protein sequence ID" value="EKD21341.1"/>
    <property type="molecule type" value="Genomic_DNA"/>
</dbReference>